<dbReference type="InterPro" id="IPR054323">
    <property type="entry name" value="SPMIP1_C"/>
</dbReference>
<protein>
    <recommendedName>
        <fullName evidence="2">Sperm microtubule inner protein 1 C-terminal domain-containing protein</fullName>
    </recommendedName>
</protein>
<organism evidence="3 4">
    <name type="scientific">Araneus ventricosus</name>
    <name type="common">Orbweaver spider</name>
    <name type="synonym">Epeira ventricosa</name>
    <dbReference type="NCBI Taxonomy" id="182803"/>
    <lineage>
        <taxon>Eukaryota</taxon>
        <taxon>Metazoa</taxon>
        <taxon>Ecdysozoa</taxon>
        <taxon>Arthropoda</taxon>
        <taxon>Chelicerata</taxon>
        <taxon>Arachnida</taxon>
        <taxon>Araneae</taxon>
        <taxon>Araneomorphae</taxon>
        <taxon>Entelegynae</taxon>
        <taxon>Araneoidea</taxon>
        <taxon>Araneidae</taxon>
        <taxon>Araneus</taxon>
    </lineage>
</organism>
<comment type="caution">
    <text evidence="3">The sequence shown here is derived from an EMBL/GenBank/DDBJ whole genome shotgun (WGS) entry which is preliminary data.</text>
</comment>
<feature type="region of interest" description="Disordered" evidence="1">
    <location>
        <begin position="40"/>
        <end position="59"/>
    </location>
</feature>
<dbReference type="AlphaFoldDB" id="A0A4Y2L6C9"/>
<dbReference type="Pfam" id="PF22589">
    <property type="entry name" value="SPMIP1"/>
    <property type="match status" value="1"/>
</dbReference>
<reference evidence="3 4" key="1">
    <citation type="journal article" date="2019" name="Sci. Rep.">
        <title>Orb-weaving spider Araneus ventricosus genome elucidates the spidroin gene catalogue.</title>
        <authorList>
            <person name="Kono N."/>
            <person name="Nakamura H."/>
            <person name="Ohtoshi R."/>
            <person name="Moran D.A.P."/>
            <person name="Shinohara A."/>
            <person name="Yoshida Y."/>
            <person name="Fujiwara M."/>
            <person name="Mori M."/>
            <person name="Tomita M."/>
            <person name="Arakawa K."/>
        </authorList>
    </citation>
    <scope>NUCLEOTIDE SEQUENCE [LARGE SCALE GENOMIC DNA]</scope>
</reference>
<evidence type="ECO:0000259" key="2">
    <source>
        <dbReference type="Pfam" id="PF22589"/>
    </source>
</evidence>
<sequence>MDIFEPKFHKAWNEALIKEKKIRAKWHEQYGTKIDESTEGLEVDDTQDPGPPCTCKGKGKWDKISEKQFDWPRNGATGTSTLMRIADTPSEMKIPPPIVKSKLYEGISHDGKGRAGYLKTRWKEDPENKFHNRVCSSWYYGWNHEKDNEFSCKDPDHCKIRERAFYQP</sequence>
<name>A0A4Y2L6C9_ARAVE</name>
<evidence type="ECO:0000256" key="1">
    <source>
        <dbReference type="SAM" id="MobiDB-lite"/>
    </source>
</evidence>
<keyword evidence="4" id="KW-1185">Reference proteome</keyword>
<feature type="domain" description="Sperm microtubule inner protein 1 C-terminal" evidence="2">
    <location>
        <begin position="87"/>
        <end position="167"/>
    </location>
</feature>
<dbReference type="Proteomes" id="UP000499080">
    <property type="component" value="Unassembled WGS sequence"/>
</dbReference>
<accession>A0A4Y2L6C9</accession>
<dbReference type="PANTHER" id="PTHR35826:SF1">
    <property type="entry name" value="PROTEIN ATP6V1FNB-LIKE"/>
    <property type="match status" value="1"/>
</dbReference>
<dbReference type="PANTHER" id="PTHR35826">
    <property type="entry name" value="PROTEIN ATP6V1FNB-LIKE"/>
    <property type="match status" value="1"/>
</dbReference>
<dbReference type="EMBL" id="BGPR01005391">
    <property type="protein sequence ID" value="GBN09760.1"/>
    <property type="molecule type" value="Genomic_DNA"/>
</dbReference>
<gene>
    <name evidence="3" type="ORF">AVEN_58660_1</name>
</gene>
<evidence type="ECO:0000313" key="3">
    <source>
        <dbReference type="EMBL" id="GBN09760.1"/>
    </source>
</evidence>
<dbReference type="OrthoDB" id="410807at2759"/>
<evidence type="ECO:0000313" key="4">
    <source>
        <dbReference type="Proteomes" id="UP000499080"/>
    </source>
</evidence>
<proteinExistence type="predicted"/>